<dbReference type="RefSeq" id="XP_046018164.1">
    <property type="nucleotide sequence ID" value="XM_046151100.1"/>
</dbReference>
<dbReference type="GO" id="GO:0050688">
    <property type="term" value="P:regulation of defense response to virus"/>
    <property type="evidence" value="ECO:0007669"/>
    <property type="project" value="UniProtKB-KW"/>
</dbReference>
<evidence type="ECO:0000256" key="2">
    <source>
        <dbReference type="ARBA" id="ARBA00022737"/>
    </source>
</evidence>
<dbReference type="Pfam" id="PF00636">
    <property type="entry name" value="Ribonuclease_3"/>
    <property type="match status" value="2"/>
</dbReference>
<dbReference type="PROSITE" id="PS51194">
    <property type="entry name" value="HELICASE_CTER"/>
    <property type="match status" value="1"/>
</dbReference>
<evidence type="ECO:0000256" key="7">
    <source>
        <dbReference type="ARBA" id="ARBA00023118"/>
    </source>
</evidence>
<feature type="region of interest" description="Disordered" evidence="9">
    <location>
        <begin position="1366"/>
        <end position="1403"/>
    </location>
</feature>
<organism evidence="14 15">
    <name type="scientific">Microdochium trichocladiopsis</name>
    <dbReference type="NCBI Taxonomy" id="1682393"/>
    <lineage>
        <taxon>Eukaryota</taxon>
        <taxon>Fungi</taxon>
        <taxon>Dikarya</taxon>
        <taxon>Ascomycota</taxon>
        <taxon>Pezizomycotina</taxon>
        <taxon>Sordariomycetes</taxon>
        <taxon>Xylariomycetidae</taxon>
        <taxon>Xylariales</taxon>
        <taxon>Microdochiaceae</taxon>
        <taxon>Microdochium</taxon>
    </lineage>
</organism>
<feature type="domain" description="RNase III" evidence="10">
    <location>
        <begin position="893"/>
        <end position="1027"/>
    </location>
</feature>
<dbReference type="GO" id="GO:0005634">
    <property type="term" value="C:nucleus"/>
    <property type="evidence" value="ECO:0007669"/>
    <property type="project" value="TreeGrafter"/>
</dbReference>
<dbReference type="Gene3D" id="3.40.50.300">
    <property type="entry name" value="P-loop containing nucleotide triphosphate hydrolases"/>
    <property type="match status" value="2"/>
</dbReference>
<dbReference type="InterPro" id="IPR001650">
    <property type="entry name" value="Helicase_C-like"/>
</dbReference>
<dbReference type="GO" id="GO:0005737">
    <property type="term" value="C:cytoplasm"/>
    <property type="evidence" value="ECO:0007669"/>
    <property type="project" value="TreeGrafter"/>
</dbReference>
<keyword evidence="7" id="KW-0051">Antiviral defense</keyword>
<dbReference type="SUPFAM" id="SSF69065">
    <property type="entry name" value="RNase III domain-like"/>
    <property type="match status" value="2"/>
</dbReference>
<proteinExistence type="inferred from homology"/>
<dbReference type="Pfam" id="PF00270">
    <property type="entry name" value="DEAD"/>
    <property type="match status" value="1"/>
</dbReference>
<dbReference type="Pfam" id="PF00271">
    <property type="entry name" value="Helicase_C"/>
    <property type="match status" value="1"/>
</dbReference>
<dbReference type="PROSITE" id="PS51192">
    <property type="entry name" value="HELICASE_ATP_BIND_1"/>
    <property type="match status" value="1"/>
</dbReference>
<dbReference type="SMART" id="SM00490">
    <property type="entry name" value="HELICc"/>
    <property type="match status" value="1"/>
</dbReference>
<evidence type="ECO:0000313" key="14">
    <source>
        <dbReference type="EMBL" id="KAH7040109.1"/>
    </source>
</evidence>
<keyword evidence="15" id="KW-1185">Reference proteome</keyword>
<dbReference type="GO" id="GO:0004525">
    <property type="term" value="F:ribonuclease III activity"/>
    <property type="evidence" value="ECO:0007669"/>
    <property type="project" value="InterPro"/>
</dbReference>
<evidence type="ECO:0008006" key="16">
    <source>
        <dbReference type="Google" id="ProtNLM"/>
    </source>
</evidence>
<dbReference type="PROSITE" id="PS51327">
    <property type="entry name" value="DICER_DSRBF"/>
    <property type="match status" value="1"/>
</dbReference>
<dbReference type="OrthoDB" id="416741at2759"/>
<dbReference type="SMART" id="SM00535">
    <property type="entry name" value="RIBOc"/>
    <property type="match status" value="2"/>
</dbReference>
<keyword evidence="3" id="KW-0547">Nucleotide-binding</keyword>
<name>A0A9P9BZH3_9PEZI</name>
<dbReference type="PANTHER" id="PTHR14950">
    <property type="entry name" value="DICER-RELATED"/>
    <property type="match status" value="1"/>
</dbReference>
<dbReference type="GO" id="GO:0051607">
    <property type="term" value="P:defense response to virus"/>
    <property type="evidence" value="ECO:0007669"/>
    <property type="project" value="UniProtKB-KW"/>
</dbReference>
<dbReference type="PROSITE" id="PS50142">
    <property type="entry name" value="RNASE_3_2"/>
    <property type="match status" value="2"/>
</dbReference>
<feature type="compositionally biased region" description="Low complexity" evidence="9">
    <location>
        <begin position="1381"/>
        <end position="1391"/>
    </location>
</feature>
<keyword evidence="5" id="KW-0347">Helicase</keyword>
<comment type="similarity">
    <text evidence="8">Belongs to the helicase family. Dicer subfamily.</text>
</comment>
<evidence type="ECO:0000256" key="5">
    <source>
        <dbReference type="ARBA" id="ARBA00022806"/>
    </source>
</evidence>
<sequence length="1472" mass="164260">MFELSLKQNIIVAMPTGSGKTQVAILRVRAEIERTPPDKISWFLAPTVALCQQQYAVFVQQTPAVSIKLLTGAIVDKWSDTKTWDDFLHGARVVISTYQLLYDAINHAFVHFDRLTLVVVDEAHNCRGKSPVVMIMKRYQEAKENGFSVPAILGLTASPIMNSRLDGIEKIESIMDAVCRTPTIHREELTNQVKLPEMQCVSYSAVPEPVPHSMHTPSMRNLQEIARLIQQDVFNDPEVLQLKRINDEKSREKLRTMLVKRDTYAITEIRTLVRKTHEVCRQLGPWAADRFIAEAISQYQGLLMNAPLGNGRDSKLYLSLWLHRVQAAPTGTGPLDFSEKVQRLAQVLLAGPSDTMGIVFVDQTATVTMLAHLLMQIPQLRARFRVGMMVGTSQSSKRTQGLGGFHRKLGDSQLEQFRLGSLNLLVATTVLEEGIDVPACNLVVCFDPPRNLKSFIQRRGRARKGTARLVLLFDDQADQDQHESWLELENEMKKRYQDDVKHVKELEDVEMPEVPPFRVPTTRAVLDFDQAISHLQHICTHLSTRPDAASTPYYLIHRTESSMSRQSQITATVVLPASLPDQLRRFKSENSWYAEKNAKKDAAFVAFKALYEAGLVDDNLMPLRARLDASMPEVRPGMTDAKECFNPWVEIAHAWTSQPTPPIFSRKLRLLDANSELINEAILSIPKDFPDIPGFPLYWDQNTTWTVRLDEIVDEDVYMGADQDQSRPILDVAFGHRFIMQELQHIVHIRLVSDRQLSLTLKNEPVAVTAQIIQSPQCSQYLIRDEHNSPFFFSSWLSQITEPDCNTGKAKKYVELHADQPWLVLQKWPKNVNFLGPSGSTPPKRPTFRPVVTCRQDTIPFKTIQLGAILPSVFHMMETHLIAQKLSTGLLAGTGLSDLSLIVTAISSSHANKEANYQRLEFLGDTILKFLTTVTLCAIRPNFPEGYLTLEKSSIVSNAHLCNATLRSGLDEYILTEPFTGRKWTPKYVEDLTGSSEATEPRTRSVSTKTLADVVESLAGAAYIEGGWESATKYLRKMLPEVNLHTPDDARTILQSHRPVSHELSSPLAPLETLCGYRFKNKTLLVEAMTHTSFSAFAEPPPDSSTSPAAATIAAATRCASLERLEFLGDAILDTIVVQCLWHATDRSKPLSHQKMHLLRTTVVNADLLGFLAMEWSITQERSDISPTDPAKIITKPSQLPLWKFMRHSNPALGLKQQVAEHRHRQGRDFIWRALFETSGTTTTPTTTTTTNTTTTYPWAELAHLHIPKTFSDLVEALIGAVWTDSGSLEQCAAVAERIGILPLLRRLVADGVDVMHPKNKLGEFIRDRKVRYEVDVHGGSAGGGGADTMETPAPILDLLVQDGEEGETPSTTVNDDDDNTPTNPAPELSMSPPPPPPSLSPDLEIPAAVQAHINRADQYTCNVFVDEELIVQVGGGLGREEIITKAADKAYSVLLARWGASGPPRTSPKRQ</sequence>
<dbReference type="PROSITE" id="PS00517">
    <property type="entry name" value="RNASE_3_1"/>
    <property type="match status" value="1"/>
</dbReference>
<comment type="caution">
    <text evidence="14">The sequence shown here is derived from an EMBL/GenBank/DDBJ whole genome shotgun (WGS) entry which is preliminary data.</text>
</comment>
<keyword evidence="1" id="KW-0930">Antiviral protein</keyword>
<dbReference type="GO" id="GO:0003723">
    <property type="term" value="F:RNA binding"/>
    <property type="evidence" value="ECO:0007669"/>
    <property type="project" value="UniProtKB-UniRule"/>
</dbReference>
<feature type="domain" description="Dicer dsRNA-binding fold" evidence="13">
    <location>
        <begin position="531"/>
        <end position="630"/>
    </location>
</feature>
<evidence type="ECO:0000259" key="11">
    <source>
        <dbReference type="PROSITE" id="PS51192"/>
    </source>
</evidence>
<accession>A0A9P9BZH3</accession>
<evidence type="ECO:0000313" key="15">
    <source>
        <dbReference type="Proteomes" id="UP000756346"/>
    </source>
</evidence>
<evidence type="ECO:0000256" key="9">
    <source>
        <dbReference type="SAM" id="MobiDB-lite"/>
    </source>
</evidence>
<gene>
    <name evidence="14" type="ORF">B0I36DRAFT_259264</name>
</gene>
<dbReference type="PANTHER" id="PTHR14950:SF37">
    <property type="entry name" value="ENDORIBONUCLEASE DICER"/>
    <property type="match status" value="1"/>
</dbReference>
<dbReference type="CDD" id="cd00593">
    <property type="entry name" value="RIBOc"/>
    <property type="match status" value="2"/>
</dbReference>
<dbReference type="Pfam" id="PF03368">
    <property type="entry name" value="Dicer_dimer"/>
    <property type="match status" value="1"/>
</dbReference>
<dbReference type="InterPro" id="IPR000999">
    <property type="entry name" value="RNase_III_dom"/>
</dbReference>
<dbReference type="SMART" id="SM00487">
    <property type="entry name" value="DEXDc"/>
    <property type="match status" value="1"/>
</dbReference>
<dbReference type="GO" id="GO:0030422">
    <property type="term" value="P:siRNA processing"/>
    <property type="evidence" value="ECO:0007669"/>
    <property type="project" value="TreeGrafter"/>
</dbReference>
<dbReference type="InterPro" id="IPR038248">
    <property type="entry name" value="Dicer_dimer_sf"/>
</dbReference>
<evidence type="ECO:0000259" key="13">
    <source>
        <dbReference type="PROSITE" id="PS51327"/>
    </source>
</evidence>
<keyword evidence="8" id="KW-0694">RNA-binding</keyword>
<dbReference type="GeneID" id="70180646"/>
<dbReference type="InterPro" id="IPR005034">
    <property type="entry name" value="Dicer_dimerisation"/>
</dbReference>
<reference evidence="14" key="1">
    <citation type="journal article" date="2021" name="Nat. Commun.">
        <title>Genetic determinants of endophytism in the Arabidopsis root mycobiome.</title>
        <authorList>
            <person name="Mesny F."/>
            <person name="Miyauchi S."/>
            <person name="Thiergart T."/>
            <person name="Pickel B."/>
            <person name="Atanasova L."/>
            <person name="Karlsson M."/>
            <person name="Huettel B."/>
            <person name="Barry K.W."/>
            <person name="Haridas S."/>
            <person name="Chen C."/>
            <person name="Bauer D."/>
            <person name="Andreopoulos W."/>
            <person name="Pangilinan J."/>
            <person name="LaButti K."/>
            <person name="Riley R."/>
            <person name="Lipzen A."/>
            <person name="Clum A."/>
            <person name="Drula E."/>
            <person name="Henrissat B."/>
            <person name="Kohler A."/>
            <person name="Grigoriev I.V."/>
            <person name="Martin F.M."/>
            <person name="Hacquard S."/>
        </authorList>
    </citation>
    <scope>NUCLEOTIDE SEQUENCE</scope>
    <source>
        <strain evidence="14">MPI-CAGE-CH-0230</strain>
    </source>
</reference>
<dbReference type="EMBL" id="JAGTJQ010000001">
    <property type="protein sequence ID" value="KAH7040109.1"/>
    <property type="molecule type" value="Genomic_DNA"/>
</dbReference>
<dbReference type="Proteomes" id="UP000756346">
    <property type="component" value="Unassembled WGS sequence"/>
</dbReference>
<dbReference type="GO" id="GO:0004386">
    <property type="term" value="F:helicase activity"/>
    <property type="evidence" value="ECO:0007669"/>
    <property type="project" value="UniProtKB-KW"/>
</dbReference>
<evidence type="ECO:0000259" key="10">
    <source>
        <dbReference type="PROSITE" id="PS50142"/>
    </source>
</evidence>
<dbReference type="Gene3D" id="3.30.160.380">
    <property type="entry name" value="Dicer dimerisation domain"/>
    <property type="match status" value="1"/>
</dbReference>
<keyword evidence="2" id="KW-0677">Repeat</keyword>
<evidence type="ECO:0000256" key="3">
    <source>
        <dbReference type="ARBA" id="ARBA00022741"/>
    </source>
</evidence>
<dbReference type="InterPro" id="IPR011545">
    <property type="entry name" value="DEAD/DEAH_box_helicase_dom"/>
</dbReference>
<evidence type="ECO:0000256" key="4">
    <source>
        <dbReference type="ARBA" id="ARBA00022801"/>
    </source>
</evidence>
<dbReference type="InterPro" id="IPR027417">
    <property type="entry name" value="P-loop_NTPase"/>
</dbReference>
<feature type="domain" description="RNase III" evidence="10">
    <location>
        <begin position="1068"/>
        <end position="1287"/>
    </location>
</feature>
<dbReference type="InterPro" id="IPR014001">
    <property type="entry name" value="Helicase_ATP-bd"/>
</dbReference>
<dbReference type="SUPFAM" id="SSF52540">
    <property type="entry name" value="P-loop containing nucleoside triphosphate hydrolases"/>
    <property type="match status" value="1"/>
</dbReference>
<feature type="domain" description="Helicase ATP-binding" evidence="11">
    <location>
        <begin position="1"/>
        <end position="177"/>
    </location>
</feature>
<protein>
    <recommendedName>
        <fullName evidence="16">Dicer-like protein 2</fullName>
    </recommendedName>
</protein>
<dbReference type="Gene3D" id="1.10.1520.10">
    <property type="entry name" value="Ribonuclease III domain"/>
    <property type="match status" value="2"/>
</dbReference>
<evidence type="ECO:0000256" key="1">
    <source>
        <dbReference type="ARBA" id="ARBA00022721"/>
    </source>
</evidence>
<keyword evidence="6" id="KW-0067">ATP-binding</keyword>
<keyword evidence="4" id="KW-0378">Hydrolase</keyword>
<evidence type="ECO:0000256" key="8">
    <source>
        <dbReference type="PROSITE-ProRule" id="PRU00657"/>
    </source>
</evidence>
<evidence type="ECO:0000256" key="6">
    <source>
        <dbReference type="ARBA" id="ARBA00022840"/>
    </source>
</evidence>
<dbReference type="InterPro" id="IPR036389">
    <property type="entry name" value="RNase_III_sf"/>
</dbReference>
<feature type="domain" description="Helicase C-terminal" evidence="12">
    <location>
        <begin position="343"/>
        <end position="507"/>
    </location>
</feature>
<evidence type="ECO:0000259" key="12">
    <source>
        <dbReference type="PROSITE" id="PS51194"/>
    </source>
</evidence>
<dbReference type="GO" id="GO:0005524">
    <property type="term" value="F:ATP binding"/>
    <property type="evidence" value="ECO:0007669"/>
    <property type="project" value="UniProtKB-KW"/>
</dbReference>